<evidence type="ECO:0000256" key="1">
    <source>
        <dbReference type="SAM" id="MobiDB-lite"/>
    </source>
</evidence>
<gene>
    <name evidence="2" type="ORF">SAMN05444159_1709</name>
</gene>
<feature type="region of interest" description="Disordered" evidence="1">
    <location>
        <begin position="26"/>
        <end position="70"/>
    </location>
</feature>
<reference evidence="2 3" key="1">
    <citation type="submission" date="2016-11" db="EMBL/GenBank/DDBJ databases">
        <authorList>
            <person name="Jaros S."/>
            <person name="Januszkiewicz K."/>
            <person name="Wedrychowicz H."/>
        </authorList>
    </citation>
    <scope>NUCLEOTIDE SEQUENCE [LARGE SCALE GENOMIC DNA]</scope>
    <source>
        <strain evidence="2 3">GAS499</strain>
    </source>
</reference>
<name>A0A1M6MRC3_9BRAD</name>
<proteinExistence type="predicted"/>
<dbReference type="RefSeq" id="WP_079537772.1">
    <property type="nucleotide sequence ID" value="NZ_LT670844.1"/>
</dbReference>
<dbReference type="Proteomes" id="UP000189935">
    <property type="component" value="Chromosome I"/>
</dbReference>
<dbReference type="OrthoDB" id="8256589at2"/>
<protein>
    <submittedName>
        <fullName evidence="2">Uncharacterized protein</fullName>
    </submittedName>
</protein>
<feature type="compositionally biased region" description="Basic and acidic residues" evidence="1">
    <location>
        <begin position="42"/>
        <end position="65"/>
    </location>
</feature>
<dbReference type="EMBL" id="LT670844">
    <property type="protein sequence ID" value="SHJ85930.1"/>
    <property type="molecule type" value="Genomic_DNA"/>
</dbReference>
<feature type="region of interest" description="Disordered" evidence="1">
    <location>
        <begin position="102"/>
        <end position="132"/>
    </location>
</feature>
<evidence type="ECO:0000313" key="3">
    <source>
        <dbReference type="Proteomes" id="UP000189935"/>
    </source>
</evidence>
<sequence length="132" mass="14890">MTSKLLKTWLVMLVVNTAVCERGVTQDQIEGGQPAEGSQPEISRDEWRSKVEDARRRAEQQRREGINLIPPQVSETAIEAEMSRRAIEDESLQPGDIVSTNRGLFKFKGGPLENRGPDNFEPMITPRQQSNK</sequence>
<accession>A0A1M6MRC3</accession>
<evidence type="ECO:0000313" key="2">
    <source>
        <dbReference type="EMBL" id="SHJ85930.1"/>
    </source>
</evidence>
<organism evidence="2 3">
    <name type="scientific">Bradyrhizobium lablabi</name>
    <dbReference type="NCBI Taxonomy" id="722472"/>
    <lineage>
        <taxon>Bacteria</taxon>
        <taxon>Pseudomonadati</taxon>
        <taxon>Pseudomonadota</taxon>
        <taxon>Alphaproteobacteria</taxon>
        <taxon>Hyphomicrobiales</taxon>
        <taxon>Nitrobacteraceae</taxon>
        <taxon>Bradyrhizobium</taxon>
    </lineage>
</organism>
<dbReference type="AlphaFoldDB" id="A0A1M6MRC3"/>